<dbReference type="AlphaFoldDB" id="A0A936YKJ8"/>
<protein>
    <submittedName>
        <fullName evidence="2">Uncharacterized protein</fullName>
    </submittedName>
</protein>
<gene>
    <name evidence="2" type="ORF">JJB09_04510</name>
</gene>
<name>A0A936YKJ8_9HYPH</name>
<evidence type="ECO:0000313" key="2">
    <source>
        <dbReference type="EMBL" id="MBL0371283.1"/>
    </source>
</evidence>
<dbReference type="RefSeq" id="WP_201653723.1">
    <property type="nucleotide sequence ID" value="NZ_JAEQNC010000002.1"/>
</dbReference>
<feature type="transmembrane region" description="Helical" evidence="1">
    <location>
        <begin position="20"/>
        <end position="39"/>
    </location>
</feature>
<keyword evidence="1" id="KW-1133">Transmembrane helix</keyword>
<keyword evidence="1" id="KW-0812">Transmembrane</keyword>
<sequence length="275" mass="30047">MKQLFAYFSSLTKGQQRFLLALLVMVLIPFSLLVGLQIYNAVNLAMLGNDLAVKERVWKAQASALDDRVDPESLKSPSNQFAYRLLAKHAELVPERRVVVTVQMPLGDLKPKKGNKITEDDLLNRAAENIQAMGESECALLIGTLATQCTVMSATGKPAGKQVYEYQLQLAFAEINPFGKSDPAARYEFIISKSSPGKAATRQRIYFENAARQRQRIYQDVADTCAAIRKKSGNCSVTGLSIGTRLDRGTPMVRLSASAAYASLVTAAELAASTH</sequence>
<keyword evidence="3" id="KW-1185">Reference proteome</keyword>
<reference evidence="2" key="1">
    <citation type="submission" date="2021-01" db="EMBL/GenBank/DDBJ databases">
        <title>Rhizobium sp. strain KVB221 16S ribosomal RNA gene Genome sequencing and assembly.</title>
        <authorList>
            <person name="Kang M."/>
        </authorList>
    </citation>
    <scope>NUCLEOTIDE SEQUENCE</scope>
    <source>
        <strain evidence="2">KVB221</strain>
    </source>
</reference>
<proteinExistence type="predicted"/>
<organism evidence="2 3">
    <name type="scientific">Rhizobium setariae</name>
    <dbReference type="NCBI Taxonomy" id="2801340"/>
    <lineage>
        <taxon>Bacteria</taxon>
        <taxon>Pseudomonadati</taxon>
        <taxon>Pseudomonadota</taxon>
        <taxon>Alphaproteobacteria</taxon>
        <taxon>Hyphomicrobiales</taxon>
        <taxon>Rhizobiaceae</taxon>
        <taxon>Rhizobium/Agrobacterium group</taxon>
        <taxon>Rhizobium</taxon>
    </lineage>
</organism>
<keyword evidence="1" id="KW-0472">Membrane</keyword>
<dbReference type="EMBL" id="JAEQNC010000002">
    <property type="protein sequence ID" value="MBL0371283.1"/>
    <property type="molecule type" value="Genomic_DNA"/>
</dbReference>
<comment type="caution">
    <text evidence="2">The sequence shown here is derived from an EMBL/GenBank/DDBJ whole genome shotgun (WGS) entry which is preliminary data.</text>
</comment>
<evidence type="ECO:0000313" key="3">
    <source>
        <dbReference type="Proteomes" id="UP000633219"/>
    </source>
</evidence>
<dbReference type="Proteomes" id="UP000633219">
    <property type="component" value="Unassembled WGS sequence"/>
</dbReference>
<evidence type="ECO:0000256" key="1">
    <source>
        <dbReference type="SAM" id="Phobius"/>
    </source>
</evidence>
<accession>A0A936YKJ8</accession>